<dbReference type="RefSeq" id="WP_022063658.1">
    <property type="nucleotide sequence ID" value="NZ_JRGF01000010.1"/>
</dbReference>
<organism evidence="2 3">
    <name type="scientific">Alistipes inops</name>
    <dbReference type="NCBI Taxonomy" id="1501391"/>
    <lineage>
        <taxon>Bacteria</taxon>
        <taxon>Pseudomonadati</taxon>
        <taxon>Bacteroidota</taxon>
        <taxon>Bacteroidia</taxon>
        <taxon>Bacteroidales</taxon>
        <taxon>Rikenellaceae</taxon>
        <taxon>Alistipes</taxon>
    </lineage>
</organism>
<evidence type="ECO:0000313" key="2">
    <source>
        <dbReference type="EMBL" id="KHE41609.1"/>
    </source>
</evidence>
<evidence type="ECO:0000256" key="1">
    <source>
        <dbReference type="SAM" id="SignalP"/>
    </source>
</evidence>
<keyword evidence="1" id="KW-0732">Signal</keyword>
<accession>A0ABR4YHM3</accession>
<proteinExistence type="predicted"/>
<gene>
    <name evidence="2" type="ORF">LG35_08520</name>
</gene>
<dbReference type="Proteomes" id="UP000030889">
    <property type="component" value="Unassembled WGS sequence"/>
</dbReference>
<reference evidence="2 3" key="1">
    <citation type="submission" date="2014-09" db="EMBL/GenBank/DDBJ databases">
        <title>Alistipes sp. 627, sp. nov., a novel member of the family Rikenellaceae isolated from human faeces.</title>
        <authorList>
            <person name="Shkoporov A.N."/>
            <person name="Chaplin A.V."/>
            <person name="Motuzova O.V."/>
            <person name="Kafarskaia L.I."/>
            <person name="Khokhlova E.V."/>
            <person name="Efimov B.A."/>
        </authorList>
    </citation>
    <scope>NUCLEOTIDE SEQUENCE [LARGE SCALE GENOMIC DNA]</scope>
    <source>
        <strain evidence="2 3">627</strain>
    </source>
</reference>
<comment type="caution">
    <text evidence="2">The sequence shown here is derived from an EMBL/GenBank/DDBJ whole genome shotgun (WGS) entry which is preliminary data.</text>
</comment>
<dbReference type="EMBL" id="JRGF01000010">
    <property type="protein sequence ID" value="KHE41609.1"/>
    <property type="molecule type" value="Genomic_DNA"/>
</dbReference>
<name>A0ABR4YHM3_9BACT</name>
<feature type="chain" id="PRO_5046540474" description="Outer membrane protein beta-barrel domain-containing protein" evidence="1">
    <location>
        <begin position="25"/>
        <end position="253"/>
    </location>
</feature>
<evidence type="ECO:0000313" key="3">
    <source>
        <dbReference type="Proteomes" id="UP000030889"/>
    </source>
</evidence>
<keyword evidence="3" id="KW-1185">Reference proteome</keyword>
<sequence length="253" mass="29011">MKKTANLILLTLLLAASLPAALSAQTGSVAGKAYYLDRSRGSGLIDWMPVEQDGRRYTVALRPFYLINSGLKADFEFELRQPGQWLQFELIGRYKGWYDPMPEETHYGWESIEAAKNRFQRMEGGGFGVAFKTFFRPNGWYFSAGVVFNYYGVWYDGYTYVSFEEEGSSYLKREAGVIRADYYKPGFNFNIGKHFALTRNLFFDAYVGVGYAYSFYDSRHRFAFDGTNPFTFAYRGLLVSGGFRIGWLWGGSR</sequence>
<feature type="signal peptide" evidence="1">
    <location>
        <begin position="1"/>
        <end position="24"/>
    </location>
</feature>
<evidence type="ECO:0008006" key="4">
    <source>
        <dbReference type="Google" id="ProtNLM"/>
    </source>
</evidence>
<protein>
    <recommendedName>
        <fullName evidence="4">Outer membrane protein beta-barrel domain-containing protein</fullName>
    </recommendedName>
</protein>